<dbReference type="Proteomes" id="UP000274822">
    <property type="component" value="Unassembled WGS sequence"/>
</dbReference>
<dbReference type="SMART" id="SM00271">
    <property type="entry name" value="DnaJ"/>
    <property type="match status" value="1"/>
</dbReference>
<dbReference type="InterPro" id="IPR036869">
    <property type="entry name" value="J_dom_sf"/>
</dbReference>
<reference evidence="3 4" key="1">
    <citation type="journal article" date="2018" name="New Phytol.">
        <title>Phylogenomics of Endogonaceae and evolution of mycorrhizas within Mucoromycota.</title>
        <authorList>
            <person name="Chang Y."/>
            <person name="Desiro A."/>
            <person name="Na H."/>
            <person name="Sandor L."/>
            <person name="Lipzen A."/>
            <person name="Clum A."/>
            <person name="Barry K."/>
            <person name="Grigoriev I.V."/>
            <person name="Martin F.M."/>
            <person name="Stajich J.E."/>
            <person name="Smith M.E."/>
            <person name="Bonito G."/>
            <person name="Spatafora J.W."/>
        </authorList>
    </citation>
    <scope>NUCLEOTIDE SEQUENCE [LARGE SCALE GENOMIC DNA]</scope>
    <source>
        <strain evidence="3 4">AD002</strain>
    </source>
</reference>
<dbReference type="CDD" id="cd06257">
    <property type="entry name" value="DnaJ"/>
    <property type="match status" value="1"/>
</dbReference>
<accession>A0A433QIE5</accession>
<dbReference type="AlphaFoldDB" id="A0A433QIE5"/>
<feature type="domain" description="J" evidence="2">
    <location>
        <begin position="59"/>
        <end position="133"/>
    </location>
</feature>
<dbReference type="SUPFAM" id="SSF46565">
    <property type="entry name" value="Chaperone J-domain"/>
    <property type="match status" value="1"/>
</dbReference>
<comment type="caution">
    <text evidence="3">The sequence shown here is derived from an EMBL/GenBank/DDBJ whole genome shotgun (WGS) entry which is preliminary data.</text>
</comment>
<feature type="compositionally biased region" description="Basic and acidic residues" evidence="1">
    <location>
        <begin position="218"/>
        <end position="247"/>
    </location>
</feature>
<dbReference type="PANTHER" id="PTHR46620">
    <property type="entry name" value="J DOMAIN-CONTAINING PROTEIN SPF31"/>
    <property type="match status" value="1"/>
</dbReference>
<gene>
    <name evidence="3" type="ORF">BC938DRAFT_480468</name>
</gene>
<dbReference type="Gene3D" id="1.10.287.110">
    <property type="entry name" value="DnaJ domain"/>
    <property type="match status" value="1"/>
</dbReference>
<feature type="region of interest" description="Disordered" evidence="1">
    <location>
        <begin position="218"/>
        <end position="261"/>
    </location>
</feature>
<name>A0A433QIE5_9FUNG</name>
<feature type="compositionally biased region" description="Low complexity" evidence="1">
    <location>
        <begin position="14"/>
        <end position="27"/>
    </location>
</feature>
<evidence type="ECO:0000256" key="1">
    <source>
        <dbReference type="SAM" id="MobiDB-lite"/>
    </source>
</evidence>
<protein>
    <recommendedName>
        <fullName evidence="2">J domain-containing protein</fullName>
    </recommendedName>
</protein>
<feature type="region of interest" description="Disordered" evidence="1">
    <location>
        <begin position="1"/>
        <end position="27"/>
    </location>
</feature>
<dbReference type="InterPro" id="IPR001623">
    <property type="entry name" value="DnaJ_domain"/>
</dbReference>
<evidence type="ECO:0000313" key="3">
    <source>
        <dbReference type="EMBL" id="RUS29596.1"/>
    </source>
</evidence>
<dbReference type="PANTHER" id="PTHR46620:SF1">
    <property type="entry name" value="J DOMAIN-CONTAINING PROTEIN SPF31"/>
    <property type="match status" value="1"/>
</dbReference>
<dbReference type="Pfam" id="PF00226">
    <property type="entry name" value="DnaJ"/>
    <property type="match status" value="1"/>
</dbReference>
<evidence type="ECO:0000259" key="2">
    <source>
        <dbReference type="PROSITE" id="PS50076"/>
    </source>
</evidence>
<feature type="compositionally biased region" description="Basic residues" evidence="1">
    <location>
        <begin position="250"/>
        <end position="261"/>
    </location>
</feature>
<organism evidence="3 4">
    <name type="scientific">Jimgerdemannia flammicorona</name>
    <dbReference type="NCBI Taxonomy" id="994334"/>
    <lineage>
        <taxon>Eukaryota</taxon>
        <taxon>Fungi</taxon>
        <taxon>Fungi incertae sedis</taxon>
        <taxon>Mucoromycota</taxon>
        <taxon>Mucoromycotina</taxon>
        <taxon>Endogonomycetes</taxon>
        <taxon>Endogonales</taxon>
        <taxon>Endogonaceae</taxon>
        <taxon>Jimgerdemannia</taxon>
    </lineage>
</organism>
<keyword evidence="4" id="KW-1185">Reference proteome</keyword>
<evidence type="ECO:0000313" key="4">
    <source>
        <dbReference type="Proteomes" id="UP000274822"/>
    </source>
</evidence>
<sequence>MASASSDMAPPGVTSTSITPPAATTPSADAAFDIDIDRYLTMEEKNAEVERILSTFKLDPFSILQIPAGPCTEKEVKVAYRKKSLQIHPDKVKHPRAEEAFAMLKKAETELTDAGRKRFLLGIVEEAKIDILKEKGFKGKNVSVSVPGEKKDEAVAAPPPTMATISTVEHDFLKTEEGQEAVRGMFKKIMIELELRKRKLQKKEMEMEGAIARQAEEAALERKRKQEDAKAWEDSREKRVNSWRDFQKNTTKKKKRKSEGA</sequence>
<dbReference type="PROSITE" id="PS50076">
    <property type="entry name" value="DNAJ_2"/>
    <property type="match status" value="1"/>
</dbReference>
<proteinExistence type="predicted"/>
<dbReference type="EMBL" id="RBNJ01004965">
    <property type="protein sequence ID" value="RUS29596.1"/>
    <property type="molecule type" value="Genomic_DNA"/>
</dbReference>